<dbReference type="STRING" id="1334629.MFUL124B02_41370"/>
<comment type="subcellular location">
    <subcellularLocation>
        <location evidence="1">Cell membrane</location>
        <topology evidence="1">Multi-pass membrane protein</topology>
    </subcellularLocation>
</comment>
<protein>
    <recommendedName>
        <fullName evidence="10">DoxD-like family protein</fullName>
    </recommendedName>
</protein>
<dbReference type="InterPro" id="IPR032808">
    <property type="entry name" value="DoxX"/>
</dbReference>
<keyword evidence="5 7" id="KW-1133">Transmembrane helix</keyword>
<evidence type="ECO:0000256" key="5">
    <source>
        <dbReference type="ARBA" id="ARBA00022989"/>
    </source>
</evidence>
<gene>
    <name evidence="8" type="ORF">MFU01_59380</name>
</gene>
<feature type="transmembrane region" description="Helical" evidence="7">
    <location>
        <begin position="91"/>
        <end position="114"/>
    </location>
</feature>
<name>A0A511T9P4_MYXFU</name>
<evidence type="ECO:0000256" key="1">
    <source>
        <dbReference type="ARBA" id="ARBA00004651"/>
    </source>
</evidence>
<keyword evidence="4 7" id="KW-0812">Transmembrane</keyword>
<evidence type="ECO:0000256" key="3">
    <source>
        <dbReference type="ARBA" id="ARBA00022475"/>
    </source>
</evidence>
<evidence type="ECO:0000313" key="8">
    <source>
        <dbReference type="EMBL" id="GEN10901.1"/>
    </source>
</evidence>
<feature type="transmembrane region" description="Helical" evidence="7">
    <location>
        <begin position="120"/>
        <end position="144"/>
    </location>
</feature>
<keyword evidence="6 7" id="KW-0472">Membrane</keyword>
<evidence type="ECO:0000256" key="7">
    <source>
        <dbReference type="SAM" id="Phobius"/>
    </source>
</evidence>
<dbReference type="AlphaFoldDB" id="A0A511T9P4"/>
<reference evidence="8 9" key="1">
    <citation type="submission" date="2019-07" db="EMBL/GenBank/DDBJ databases">
        <title>Whole genome shotgun sequence of Myxococcus fulvus NBRC 100333.</title>
        <authorList>
            <person name="Hosoyama A."/>
            <person name="Uohara A."/>
            <person name="Ohji S."/>
            <person name="Ichikawa N."/>
        </authorList>
    </citation>
    <scope>NUCLEOTIDE SEQUENCE [LARGE SCALE GENOMIC DNA]</scope>
    <source>
        <strain evidence="8 9">NBRC 100333</strain>
    </source>
</reference>
<keyword evidence="3" id="KW-1003">Cell membrane</keyword>
<comment type="caution">
    <text evidence="8">The sequence shown here is derived from an EMBL/GenBank/DDBJ whole genome shotgun (WGS) entry which is preliminary data.</text>
</comment>
<organism evidence="8 9">
    <name type="scientific">Myxococcus fulvus</name>
    <dbReference type="NCBI Taxonomy" id="33"/>
    <lineage>
        <taxon>Bacteria</taxon>
        <taxon>Pseudomonadati</taxon>
        <taxon>Myxococcota</taxon>
        <taxon>Myxococcia</taxon>
        <taxon>Myxococcales</taxon>
        <taxon>Cystobacterineae</taxon>
        <taxon>Myxococcaceae</taxon>
        <taxon>Myxococcus</taxon>
    </lineage>
</organism>
<evidence type="ECO:0008006" key="10">
    <source>
        <dbReference type="Google" id="ProtNLM"/>
    </source>
</evidence>
<evidence type="ECO:0000256" key="2">
    <source>
        <dbReference type="ARBA" id="ARBA00006679"/>
    </source>
</evidence>
<comment type="similarity">
    <text evidence="2">Belongs to the DoxX family.</text>
</comment>
<dbReference type="PANTHER" id="PTHR33452">
    <property type="entry name" value="OXIDOREDUCTASE CATD-RELATED"/>
    <property type="match status" value="1"/>
</dbReference>
<evidence type="ECO:0000313" key="9">
    <source>
        <dbReference type="Proteomes" id="UP000321514"/>
    </source>
</evidence>
<dbReference type="RefSeq" id="WP_245772581.1">
    <property type="nucleotide sequence ID" value="NZ_BJXR01000042.1"/>
</dbReference>
<sequence length="165" mass="17255">MSRQLIRLPEVVVMLGNASNPHSSALAATVLRVSLGVVFLAHAGAKYFLFTLDGTARFFVAHGFPGWTATPVFTMELLGGLALIAGLRVRLVSLALLPVLLGAFASHVSLGWMFTNPGGGWEYVAFLIMALITQVLLGSGAFAVDGVLARSATQTHGSVAQTSTS</sequence>
<feature type="transmembrane region" description="Helical" evidence="7">
    <location>
        <begin position="24"/>
        <end position="44"/>
    </location>
</feature>
<dbReference type="PANTHER" id="PTHR33452:SF1">
    <property type="entry name" value="INNER MEMBRANE PROTEIN YPHA-RELATED"/>
    <property type="match status" value="1"/>
</dbReference>
<dbReference type="InterPro" id="IPR051907">
    <property type="entry name" value="DoxX-like_oxidoreductase"/>
</dbReference>
<dbReference type="Pfam" id="PF07681">
    <property type="entry name" value="DoxX"/>
    <property type="match status" value="1"/>
</dbReference>
<dbReference type="EMBL" id="BJXR01000042">
    <property type="protein sequence ID" value="GEN10901.1"/>
    <property type="molecule type" value="Genomic_DNA"/>
</dbReference>
<accession>A0A511T9P4</accession>
<dbReference type="Proteomes" id="UP000321514">
    <property type="component" value="Unassembled WGS sequence"/>
</dbReference>
<evidence type="ECO:0000256" key="6">
    <source>
        <dbReference type="ARBA" id="ARBA00023136"/>
    </source>
</evidence>
<evidence type="ECO:0000256" key="4">
    <source>
        <dbReference type="ARBA" id="ARBA00022692"/>
    </source>
</evidence>
<dbReference type="GO" id="GO:0005886">
    <property type="term" value="C:plasma membrane"/>
    <property type="evidence" value="ECO:0007669"/>
    <property type="project" value="UniProtKB-SubCell"/>
</dbReference>
<feature type="transmembrane region" description="Helical" evidence="7">
    <location>
        <begin position="64"/>
        <end position="84"/>
    </location>
</feature>
<proteinExistence type="inferred from homology"/>